<accession>A0A8S0Y365</accession>
<feature type="transmembrane region" description="Helical" evidence="6">
    <location>
        <begin position="258"/>
        <end position="281"/>
    </location>
</feature>
<comment type="subcellular location">
    <subcellularLocation>
        <location evidence="1">Cell membrane</location>
        <topology evidence="1">Multi-pass membrane protein</topology>
    </subcellularLocation>
</comment>
<evidence type="ECO:0000256" key="2">
    <source>
        <dbReference type="ARBA" id="ARBA00022475"/>
    </source>
</evidence>
<feature type="transmembrane region" description="Helical" evidence="6">
    <location>
        <begin position="177"/>
        <end position="197"/>
    </location>
</feature>
<evidence type="ECO:0000313" key="8">
    <source>
        <dbReference type="EMBL" id="CEJ09096.1"/>
    </source>
</evidence>
<feature type="transmembrane region" description="Helical" evidence="6">
    <location>
        <begin position="12"/>
        <end position="32"/>
    </location>
</feature>
<evidence type="ECO:0000256" key="6">
    <source>
        <dbReference type="SAM" id="Phobius"/>
    </source>
</evidence>
<feature type="transmembrane region" description="Helical" evidence="6">
    <location>
        <begin position="117"/>
        <end position="139"/>
    </location>
</feature>
<feature type="transmembrane region" description="Helical" evidence="6">
    <location>
        <begin position="410"/>
        <end position="428"/>
    </location>
</feature>
<evidence type="ECO:0000256" key="1">
    <source>
        <dbReference type="ARBA" id="ARBA00004651"/>
    </source>
</evidence>
<dbReference type="AlphaFoldDB" id="A0A8S0Y365"/>
<evidence type="ECO:0000313" key="7">
    <source>
        <dbReference type="EMBL" id="CAA7601685.1"/>
    </source>
</evidence>
<feature type="transmembrane region" description="Helical" evidence="6">
    <location>
        <begin position="469"/>
        <end position="491"/>
    </location>
</feature>
<evidence type="ECO:0000256" key="4">
    <source>
        <dbReference type="ARBA" id="ARBA00022989"/>
    </source>
</evidence>
<proteinExistence type="predicted"/>
<dbReference type="EMBL" id="LR746496">
    <property type="protein sequence ID" value="CAA7601685.1"/>
    <property type="molecule type" value="Genomic_DNA"/>
</dbReference>
<dbReference type="Proteomes" id="UP001071230">
    <property type="component" value="Unassembled WGS sequence"/>
</dbReference>
<feature type="transmembrane region" description="Helical" evidence="6">
    <location>
        <begin position="145"/>
        <end position="165"/>
    </location>
</feature>
<reference evidence="8" key="1">
    <citation type="submission" date="2014-11" db="EMBL/GenBank/DDBJ databases">
        <authorList>
            <person name="Hornung B.V."/>
        </authorList>
    </citation>
    <scope>NUCLEOTIDE SEQUENCE</scope>
    <source>
        <strain evidence="8">INE</strain>
    </source>
</reference>
<gene>
    <name evidence="7" type="ORF">DEACI_2352</name>
    <name evidence="8" type="ORF">DEACI_3579</name>
</gene>
<name>A0A8S0Y365_9FIRM</name>
<keyword evidence="2" id="KW-1003">Cell membrane</keyword>
<evidence type="ECO:0000256" key="3">
    <source>
        <dbReference type="ARBA" id="ARBA00022692"/>
    </source>
</evidence>
<dbReference type="PANTHER" id="PTHR42770:SF7">
    <property type="entry name" value="MEMBRANE PROTEIN"/>
    <property type="match status" value="1"/>
</dbReference>
<organism evidence="7">
    <name type="scientific">Acididesulfobacillus acetoxydans</name>
    <dbReference type="NCBI Taxonomy" id="1561005"/>
    <lineage>
        <taxon>Bacteria</taxon>
        <taxon>Bacillati</taxon>
        <taxon>Bacillota</taxon>
        <taxon>Clostridia</taxon>
        <taxon>Eubacteriales</taxon>
        <taxon>Peptococcaceae</taxon>
        <taxon>Acididesulfobacillus</taxon>
    </lineage>
</organism>
<keyword evidence="3 6" id="KW-0812">Transmembrane</keyword>
<feature type="transmembrane region" description="Helical" evidence="6">
    <location>
        <begin position="52"/>
        <end position="73"/>
    </location>
</feature>
<evidence type="ECO:0000313" key="9">
    <source>
        <dbReference type="Proteomes" id="UP001071230"/>
    </source>
</evidence>
<feature type="transmembrane region" description="Helical" evidence="6">
    <location>
        <begin position="224"/>
        <end position="246"/>
    </location>
</feature>
<dbReference type="RefSeq" id="WP_240985180.1">
    <property type="nucleotide sequence ID" value="NZ_CDGJ01000110.1"/>
</dbReference>
<dbReference type="PANTHER" id="PTHR42770">
    <property type="entry name" value="AMINO ACID TRANSPORTER-RELATED"/>
    <property type="match status" value="1"/>
</dbReference>
<feature type="transmembrane region" description="Helical" evidence="6">
    <location>
        <begin position="440"/>
        <end position="463"/>
    </location>
</feature>
<keyword evidence="9" id="KW-1185">Reference proteome</keyword>
<keyword evidence="5 6" id="KW-0472">Membrane</keyword>
<feature type="transmembrane region" description="Helical" evidence="6">
    <location>
        <begin position="379"/>
        <end position="398"/>
    </location>
</feature>
<dbReference type="Proteomes" id="UP000836597">
    <property type="component" value="Chromosome"/>
</dbReference>
<keyword evidence="4 6" id="KW-1133">Transmembrane helix</keyword>
<dbReference type="PIRSF" id="PIRSF006060">
    <property type="entry name" value="AA_transporter"/>
    <property type="match status" value="1"/>
</dbReference>
<dbReference type="EMBL" id="CDGJ01000110">
    <property type="protein sequence ID" value="CEJ09096.1"/>
    <property type="molecule type" value="Genomic_DNA"/>
</dbReference>
<feature type="transmembrane region" description="Helical" evidence="6">
    <location>
        <begin position="324"/>
        <end position="350"/>
    </location>
</feature>
<dbReference type="Gene3D" id="1.20.1740.10">
    <property type="entry name" value="Amino acid/polyamine transporter I"/>
    <property type="match status" value="1"/>
</dbReference>
<dbReference type="InterPro" id="IPR002293">
    <property type="entry name" value="AA/rel_permease1"/>
</dbReference>
<sequence length="508" mass="53912">MASETTMKKTLGLTGVTVNAMALIAPGAFLWLTYQVQAAQVDTAGKTTGADMFAGLVFALLLAFLTAISYATLAELYPEAGTGSSYYFAEHAFLSGQEKLPRFARLAKFLVGWFSHLYYWVYPGVMVAMFATMITYIAGQFGLHLSVPVQVLIAAGISFLTGAVAYRGINGSTASAVIINVIQIVTLVFITVLALVYRLTNPEHVRFVHASLSDIVLPHSISNVLFQATIAILLLVGFESTTALAAESKSPKHVSRGVILSLILQGLIFYLFEYFGANAWINTSYTVKSGGTVYKGLSAAANSGAPIGDMVRNLGNVLLNQSGFALMVAVAVTVGIAIFGSTLACMNTGVRVTYAMSKDREAPGALGLLHPKHATPHTGVWVITLASALIGAFGVISIRNLTAVTLLSNVGTFILYGMTNLISLVAYLHHPKHNKILHVIVPVLGTLANVGMLLAVIYLGILGGGDTRMAALMAIVGTAVWTVLGIVYLVYNSRKLERKILVGTTSSP</sequence>
<protein>
    <submittedName>
        <fullName evidence="8">Amino acid permease-associated region</fullName>
    </submittedName>
    <submittedName>
        <fullName evidence="7">Amino acid/polyamine transporter I</fullName>
    </submittedName>
</protein>
<dbReference type="GO" id="GO:0022857">
    <property type="term" value="F:transmembrane transporter activity"/>
    <property type="evidence" value="ECO:0007669"/>
    <property type="project" value="InterPro"/>
</dbReference>
<dbReference type="InterPro" id="IPR050367">
    <property type="entry name" value="APC_superfamily"/>
</dbReference>
<dbReference type="GO" id="GO:0005886">
    <property type="term" value="C:plasma membrane"/>
    <property type="evidence" value="ECO:0007669"/>
    <property type="project" value="UniProtKB-SubCell"/>
</dbReference>
<dbReference type="Pfam" id="PF13520">
    <property type="entry name" value="AA_permease_2"/>
    <property type="match status" value="1"/>
</dbReference>
<dbReference type="KEGG" id="aacx:DEACI_2352"/>
<reference evidence="7" key="2">
    <citation type="submission" date="2020-01" db="EMBL/GenBank/DDBJ databases">
        <authorList>
            <person name="Hornung B."/>
        </authorList>
    </citation>
    <scope>NUCLEOTIDE SEQUENCE</scope>
    <source>
        <strain evidence="7">PacBioINE</strain>
    </source>
</reference>
<evidence type="ECO:0000256" key="5">
    <source>
        <dbReference type="ARBA" id="ARBA00023136"/>
    </source>
</evidence>